<dbReference type="RefSeq" id="WP_056965790.1">
    <property type="nucleotide sequence ID" value="NZ_AYYQ01000006.1"/>
</dbReference>
<accession>A0A0R2B2T9</accession>
<dbReference type="PATRIC" id="fig|1423781.4.peg.307"/>
<comment type="caution">
    <text evidence="1">The sequence shown here is derived from an EMBL/GenBank/DDBJ whole genome shotgun (WGS) entry which is preliminary data.</text>
</comment>
<organism evidence="1 2">
    <name type="scientific">Apilactobacillus ozensis DSM 23829 = JCM 17196</name>
    <dbReference type="NCBI Taxonomy" id="1423781"/>
    <lineage>
        <taxon>Bacteria</taxon>
        <taxon>Bacillati</taxon>
        <taxon>Bacillota</taxon>
        <taxon>Bacilli</taxon>
        <taxon>Lactobacillales</taxon>
        <taxon>Lactobacillaceae</taxon>
        <taxon>Apilactobacillus</taxon>
    </lineage>
</organism>
<dbReference type="AlphaFoldDB" id="A0A0R2B2T9"/>
<sequence length="81" mass="9467">MPIKKDFVVYFYDEQRTKNYVHCKKHRMFTNANPKNAFEMNHSQAIKLLTKHGQQFGGGFATHTDAYVEYVVENQIPAEDV</sequence>
<keyword evidence="2" id="KW-1185">Reference proteome</keyword>
<proteinExistence type="predicted"/>
<dbReference type="STRING" id="1423781.FD06_GL000303"/>
<reference evidence="1 2" key="1">
    <citation type="journal article" date="2015" name="Genome Announc.">
        <title>Expanding the biotechnology potential of lactobacilli through comparative genomics of 213 strains and associated genera.</title>
        <authorList>
            <person name="Sun Z."/>
            <person name="Harris H.M."/>
            <person name="McCann A."/>
            <person name="Guo C."/>
            <person name="Argimon S."/>
            <person name="Zhang W."/>
            <person name="Yang X."/>
            <person name="Jeffery I.B."/>
            <person name="Cooney J.C."/>
            <person name="Kagawa T.F."/>
            <person name="Liu W."/>
            <person name="Song Y."/>
            <person name="Salvetti E."/>
            <person name="Wrobel A."/>
            <person name="Rasinkangas P."/>
            <person name="Parkhill J."/>
            <person name="Rea M.C."/>
            <person name="O'Sullivan O."/>
            <person name="Ritari J."/>
            <person name="Douillard F.P."/>
            <person name="Paul Ross R."/>
            <person name="Yang R."/>
            <person name="Briner A.E."/>
            <person name="Felis G.E."/>
            <person name="de Vos W.M."/>
            <person name="Barrangou R."/>
            <person name="Klaenhammer T.R."/>
            <person name="Caufield P.W."/>
            <person name="Cui Y."/>
            <person name="Zhang H."/>
            <person name="O'Toole P.W."/>
        </authorList>
    </citation>
    <scope>NUCLEOTIDE SEQUENCE [LARGE SCALE GENOMIC DNA]</scope>
    <source>
        <strain evidence="1 2">DSM 23829</strain>
    </source>
</reference>
<name>A0A0R2B2T9_9LACO</name>
<protein>
    <submittedName>
        <fullName evidence="1">Uncharacterized protein</fullName>
    </submittedName>
</protein>
<evidence type="ECO:0000313" key="1">
    <source>
        <dbReference type="EMBL" id="KRM69244.1"/>
    </source>
</evidence>
<gene>
    <name evidence="1" type="ORF">FD06_GL000303</name>
</gene>
<dbReference type="Proteomes" id="UP000052012">
    <property type="component" value="Unassembled WGS sequence"/>
</dbReference>
<evidence type="ECO:0000313" key="2">
    <source>
        <dbReference type="Proteomes" id="UP000052012"/>
    </source>
</evidence>
<dbReference type="EMBL" id="AYYQ01000006">
    <property type="protein sequence ID" value="KRM69244.1"/>
    <property type="molecule type" value="Genomic_DNA"/>
</dbReference>